<feature type="domain" description="Concentrative nucleoside transporter N-terminal" evidence="8">
    <location>
        <begin position="8"/>
        <end position="81"/>
    </location>
</feature>
<dbReference type="InterPro" id="IPR011642">
    <property type="entry name" value="Gate_dom"/>
</dbReference>
<feature type="transmembrane region" description="Helical" evidence="7">
    <location>
        <begin position="296"/>
        <end position="316"/>
    </location>
</feature>
<keyword evidence="3" id="KW-1003">Cell membrane</keyword>
<comment type="similarity">
    <text evidence="2">Belongs to the concentrative nucleoside transporter (CNT) (TC 2.A.41) family.</text>
</comment>
<gene>
    <name evidence="11" type="ORF">ASN18_0953</name>
</gene>
<evidence type="ECO:0000313" key="11">
    <source>
        <dbReference type="EMBL" id="KWT91006.1"/>
    </source>
</evidence>
<protein>
    <submittedName>
        <fullName evidence="11">Nucleoside:proton symporter</fullName>
    </submittedName>
</protein>
<feature type="transmembrane region" description="Helical" evidence="7">
    <location>
        <begin position="140"/>
        <end position="163"/>
    </location>
</feature>
<dbReference type="Pfam" id="PF01773">
    <property type="entry name" value="Nucleos_tra2_N"/>
    <property type="match status" value="1"/>
</dbReference>
<feature type="transmembrane region" description="Helical" evidence="7">
    <location>
        <begin position="356"/>
        <end position="379"/>
    </location>
</feature>
<dbReference type="InterPro" id="IPR008276">
    <property type="entry name" value="C_nuclsd_transpt"/>
</dbReference>
<evidence type="ECO:0000256" key="4">
    <source>
        <dbReference type="ARBA" id="ARBA00022692"/>
    </source>
</evidence>
<dbReference type="InterPro" id="IPR002668">
    <property type="entry name" value="CNT_N_dom"/>
</dbReference>
<keyword evidence="4 7" id="KW-0812">Transmembrane</keyword>
<dbReference type="RefSeq" id="WP_085051564.1">
    <property type="nucleotide sequence ID" value="NZ_LNQR01000033.1"/>
</dbReference>
<evidence type="ECO:0000256" key="3">
    <source>
        <dbReference type="ARBA" id="ARBA00022475"/>
    </source>
</evidence>
<evidence type="ECO:0000259" key="9">
    <source>
        <dbReference type="Pfam" id="PF07662"/>
    </source>
</evidence>
<feature type="transmembrane region" description="Helical" evidence="7">
    <location>
        <begin position="6"/>
        <end position="21"/>
    </location>
</feature>
<evidence type="ECO:0000313" key="12">
    <source>
        <dbReference type="Proteomes" id="UP000060487"/>
    </source>
</evidence>
<feature type="domain" description="Nucleoside transporter/FeoB GTPase Gate" evidence="10">
    <location>
        <begin position="101"/>
        <end position="199"/>
    </location>
</feature>
<keyword evidence="12" id="KW-1185">Reference proteome</keyword>
<reference evidence="11 12" key="1">
    <citation type="submission" date="2015-11" db="EMBL/GenBank/DDBJ databases">
        <authorList>
            <person name="Lin W."/>
        </authorList>
    </citation>
    <scope>NUCLEOTIDE SEQUENCE [LARGE SCALE GENOMIC DNA]</scope>
    <source>
        <strain evidence="11 12">HCH-1</strain>
    </source>
</reference>
<evidence type="ECO:0000256" key="1">
    <source>
        <dbReference type="ARBA" id="ARBA00004651"/>
    </source>
</evidence>
<keyword evidence="6 7" id="KW-0472">Membrane</keyword>
<dbReference type="Pfam" id="PF07662">
    <property type="entry name" value="Nucleos_tra2_C"/>
    <property type="match status" value="1"/>
</dbReference>
<dbReference type="Pfam" id="PF07670">
    <property type="entry name" value="Gate"/>
    <property type="match status" value="1"/>
</dbReference>
<keyword evidence="5 7" id="KW-1133">Transmembrane helix</keyword>
<evidence type="ECO:0000256" key="2">
    <source>
        <dbReference type="ARBA" id="ARBA00009033"/>
    </source>
</evidence>
<dbReference type="Proteomes" id="UP000060487">
    <property type="component" value="Unassembled WGS sequence"/>
</dbReference>
<evidence type="ECO:0000259" key="8">
    <source>
        <dbReference type="Pfam" id="PF01773"/>
    </source>
</evidence>
<evidence type="ECO:0000259" key="10">
    <source>
        <dbReference type="Pfam" id="PF07670"/>
    </source>
</evidence>
<dbReference type="PANTHER" id="PTHR10590:SF4">
    <property type="entry name" value="SOLUTE CARRIER FAMILY 28 MEMBER 3"/>
    <property type="match status" value="1"/>
</dbReference>
<feature type="transmembrane region" description="Helical" evidence="7">
    <location>
        <begin position="391"/>
        <end position="413"/>
    </location>
</feature>
<comment type="caution">
    <text evidence="11">The sequence shown here is derived from an EMBL/GenBank/DDBJ whole genome shotgun (WGS) entry which is preliminary data.</text>
</comment>
<sequence>MNILRGLFGITVICLFVWAISENRKEIQFRTICLGVLLQIVTAFLALKIALIRSFFLFLNEAVMLLEKATLAGTTFTFGYLGGGKLPFDEKIPGGSFVFAFQSLPMVLVISALSALLFYFKILPYMVKGFSFVLRKIMKVGGAVGLCASATVFVGMVEAPLFIKPYLKNMSRGEIFAIMTTGMATIAGTVMVLYASILGHVLPDALAQILLHSIISAPAALVCSMLLVPPVGKIDTAELIPPQIYKGPLDAIVKGTSDGVELLISIIAMLIVFVALVSLTNYGLGMLPEFYGKPVTLQRILGVIMAPVVWVIGIPWSEAQVAGSLMATKTILNEFVAYIDLANLPAGSLSQRSSVIMLYAMCGFANLGSLGILIAGLSIMAPEKKDEVISLGPKSILTGTLASCMTGAVIGMFY</sequence>
<evidence type="ECO:0000256" key="7">
    <source>
        <dbReference type="SAM" id="Phobius"/>
    </source>
</evidence>
<proteinExistence type="inferred from homology"/>
<organism evidence="11 12">
    <name type="scientific">Candidatus Magnetominusculus xianensis</name>
    <dbReference type="NCBI Taxonomy" id="1748249"/>
    <lineage>
        <taxon>Bacteria</taxon>
        <taxon>Pseudomonadati</taxon>
        <taxon>Nitrospirota</taxon>
        <taxon>Nitrospiria</taxon>
        <taxon>Nitrospirales</taxon>
        <taxon>Nitrospiraceae</taxon>
        <taxon>Candidatus Magnetominusculus</taxon>
    </lineage>
</organism>
<dbReference type="InterPro" id="IPR011657">
    <property type="entry name" value="CNT_C_dom"/>
</dbReference>
<dbReference type="PANTHER" id="PTHR10590">
    <property type="entry name" value="SODIUM/NUCLEOSIDE COTRANSPORTER"/>
    <property type="match status" value="1"/>
</dbReference>
<feature type="transmembrane region" description="Helical" evidence="7">
    <location>
        <begin position="175"/>
        <end position="197"/>
    </location>
</feature>
<comment type="subcellular location">
    <subcellularLocation>
        <location evidence="1">Cell membrane</location>
        <topology evidence="1">Multi-pass membrane protein</topology>
    </subcellularLocation>
</comment>
<evidence type="ECO:0000256" key="6">
    <source>
        <dbReference type="ARBA" id="ARBA00023136"/>
    </source>
</evidence>
<feature type="domain" description="Concentrative nucleoside transporter C-terminal" evidence="9">
    <location>
        <begin position="209"/>
        <end position="411"/>
    </location>
</feature>
<feature type="transmembrane region" description="Helical" evidence="7">
    <location>
        <begin position="33"/>
        <end position="56"/>
    </location>
</feature>
<dbReference type="EMBL" id="LNQR01000033">
    <property type="protein sequence ID" value="KWT91006.1"/>
    <property type="molecule type" value="Genomic_DNA"/>
</dbReference>
<evidence type="ECO:0000256" key="5">
    <source>
        <dbReference type="ARBA" id="ARBA00022989"/>
    </source>
</evidence>
<name>A0ABR5SLJ4_9BACT</name>
<accession>A0ABR5SLJ4</accession>
<feature type="transmembrane region" description="Helical" evidence="7">
    <location>
        <begin position="97"/>
        <end position="120"/>
    </location>
</feature>
<feature type="transmembrane region" description="Helical" evidence="7">
    <location>
        <begin position="209"/>
        <end position="228"/>
    </location>
</feature>
<feature type="transmembrane region" description="Helical" evidence="7">
    <location>
        <begin position="262"/>
        <end position="284"/>
    </location>
</feature>